<name>A0A6G1KC20_9PLEO</name>
<organism evidence="1 2">
    <name type="scientific">Pleomassaria siparia CBS 279.74</name>
    <dbReference type="NCBI Taxonomy" id="1314801"/>
    <lineage>
        <taxon>Eukaryota</taxon>
        <taxon>Fungi</taxon>
        <taxon>Dikarya</taxon>
        <taxon>Ascomycota</taxon>
        <taxon>Pezizomycotina</taxon>
        <taxon>Dothideomycetes</taxon>
        <taxon>Pleosporomycetidae</taxon>
        <taxon>Pleosporales</taxon>
        <taxon>Pleomassariaceae</taxon>
        <taxon>Pleomassaria</taxon>
    </lineage>
</organism>
<keyword evidence="2" id="KW-1185">Reference proteome</keyword>
<proteinExistence type="predicted"/>
<evidence type="ECO:0000313" key="1">
    <source>
        <dbReference type="EMBL" id="KAF2710012.1"/>
    </source>
</evidence>
<dbReference type="Proteomes" id="UP000799428">
    <property type="component" value="Unassembled WGS sequence"/>
</dbReference>
<dbReference type="EMBL" id="MU005769">
    <property type="protein sequence ID" value="KAF2710012.1"/>
    <property type="molecule type" value="Genomic_DNA"/>
</dbReference>
<dbReference type="AlphaFoldDB" id="A0A6G1KC20"/>
<protein>
    <submittedName>
        <fullName evidence="1">Uncharacterized protein</fullName>
    </submittedName>
</protein>
<gene>
    <name evidence="1" type="ORF">K504DRAFT_524829</name>
</gene>
<evidence type="ECO:0000313" key="2">
    <source>
        <dbReference type="Proteomes" id="UP000799428"/>
    </source>
</evidence>
<accession>A0A6G1KC20</accession>
<sequence>MEPSVKEERETSTSGSLPKVCERLERNGCETVFVRRNNVPAQKAWMAVRCKGVDIISKVLETFPYPT</sequence>
<reference evidence="1" key="1">
    <citation type="journal article" date="2020" name="Stud. Mycol.">
        <title>101 Dothideomycetes genomes: a test case for predicting lifestyles and emergence of pathogens.</title>
        <authorList>
            <person name="Haridas S."/>
            <person name="Albert R."/>
            <person name="Binder M."/>
            <person name="Bloem J."/>
            <person name="Labutti K."/>
            <person name="Salamov A."/>
            <person name="Andreopoulos B."/>
            <person name="Baker S."/>
            <person name="Barry K."/>
            <person name="Bills G."/>
            <person name="Bluhm B."/>
            <person name="Cannon C."/>
            <person name="Castanera R."/>
            <person name="Culley D."/>
            <person name="Daum C."/>
            <person name="Ezra D."/>
            <person name="Gonzalez J."/>
            <person name="Henrissat B."/>
            <person name="Kuo A."/>
            <person name="Liang C."/>
            <person name="Lipzen A."/>
            <person name="Lutzoni F."/>
            <person name="Magnuson J."/>
            <person name="Mondo S."/>
            <person name="Nolan M."/>
            <person name="Ohm R."/>
            <person name="Pangilinan J."/>
            <person name="Park H.-J."/>
            <person name="Ramirez L."/>
            <person name="Alfaro M."/>
            <person name="Sun H."/>
            <person name="Tritt A."/>
            <person name="Yoshinaga Y."/>
            <person name="Zwiers L.-H."/>
            <person name="Turgeon B."/>
            <person name="Goodwin S."/>
            <person name="Spatafora J."/>
            <person name="Crous P."/>
            <person name="Grigoriev I."/>
        </authorList>
    </citation>
    <scope>NUCLEOTIDE SEQUENCE</scope>
    <source>
        <strain evidence="1">CBS 279.74</strain>
    </source>
</reference>